<name>A0A975MQN3_9GAMM</name>
<dbReference type="InterPro" id="IPR012337">
    <property type="entry name" value="RNaseH-like_sf"/>
</dbReference>
<dbReference type="PANTHER" id="PTHR46889">
    <property type="entry name" value="TRANSPOSASE INSF FOR INSERTION SEQUENCE IS3B-RELATED"/>
    <property type="match status" value="1"/>
</dbReference>
<dbReference type="InterPro" id="IPR050900">
    <property type="entry name" value="Transposase_IS3/IS150/IS904"/>
</dbReference>
<feature type="coiled-coil region" evidence="2">
    <location>
        <begin position="63"/>
        <end position="90"/>
    </location>
</feature>
<dbReference type="KEGG" id="mpad:KEF85_04495"/>
<comment type="similarity">
    <text evidence="1">Belongs to the transposase 8 family.</text>
</comment>
<dbReference type="Pfam" id="PF01527">
    <property type="entry name" value="HTH_Tnp_1"/>
    <property type="match status" value="1"/>
</dbReference>
<dbReference type="Proteomes" id="UP000676649">
    <property type="component" value="Chromosome"/>
</dbReference>
<dbReference type="InterPro" id="IPR036397">
    <property type="entry name" value="RNaseH_sf"/>
</dbReference>
<feature type="domain" description="Integrase catalytic" evidence="3">
    <location>
        <begin position="221"/>
        <end position="383"/>
    </location>
</feature>
<dbReference type="GO" id="GO:0006313">
    <property type="term" value="P:DNA transposition"/>
    <property type="evidence" value="ECO:0007669"/>
    <property type="project" value="InterPro"/>
</dbReference>
<organism evidence="4 5">
    <name type="scientific">Methylomonas paludis</name>
    <dbReference type="NCBI Taxonomy" id="1173101"/>
    <lineage>
        <taxon>Bacteria</taxon>
        <taxon>Pseudomonadati</taxon>
        <taxon>Pseudomonadota</taxon>
        <taxon>Gammaproteobacteria</taxon>
        <taxon>Methylococcales</taxon>
        <taxon>Methylococcaceae</taxon>
        <taxon>Methylomonas</taxon>
    </lineage>
</organism>
<dbReference type="InterPro" id="IPR002514">
    <property type="entry name" value="Transposase_8"/>
</dbReference>
<dbReference type="InterPro" id="IPR025948">
    <property type="entry name" value="HTH-like_dom"/>
</dbReference>
<dbReference type="NCBIfam" id="NF033516">
    <property type="entry name" value="transpos_IS3"/>
    <property type="match status" value="1"/>
</dbReference>
<keyword evidence="2" id="KW-0175">Coiled coil</keyword>
<dbReference type="PROSITE" id="PS50994">
    <property type="entry name" value="INTEGRASE"/>
    <property type="match status" value="1"/>
</dbReference>
<dbReference type="EMBL" id="CP073754">
    <property type="protein sequence ID" value="QWF71741.1"/>
    <property type="molecule type" value="Genomic_DNA"/>
</dbReference>
<gene>
    <name evidence="4" type="ORF">KEF85_04495</name>
</gene>
<keyword evidence="5" id="KW-1185">Reference proteome</keyword>
<proteinExistence type="inferred from homology"/>
<dbReference type="GO" id="GO:0003677">
    <property type="term" value="F:DNA binding"/>
    <property type="evidence" value="ECO:0007669"/>
    <property type="project" value="InterPro"/>
</dbReference>
<evidence type="ECO:0000256" key="1">
    <source>
        <dbReference type="ARBA" id="ARBA00009964"/>
    </source>
</evidence>
<accession>A0A975MQN3</accession>
<dbReference type="AlphaFoldDB" id="A0A975MQN3"/>
<dbReference type="Gene3D" id="3.30.420.10">
    <property type="entry name" value="Ribonuclease H-like superfamily/Ribonuclease H"/>
    <property type="match status" value="1"/>
</dbReference>
<evidence type="ECO:0000256" key="2">
    <source>
        <dbReference type="SAM" id="Coils"/>
    </source>
</evidence>
<dbReference type="GO" id="GO:0015074">
    <property type="term" value="P:DNA integration"/>
    <property type="evidence" value="ECO:0007669"/>
    <property type="project" value="InterPro"/>
</dbReference>
<dbReference type="SUPFAM" id="SSF46689">
    <property type="entry name" value="Homeodomain-like"/>
    <property type="match status" value="1"/>
</dbReference>
<dbReference type="PANTHER" id="PTHR46889:SF4">
    <property type="entry name" value="TRANSPOSASE INSO FOR INSERTION SEQUENCE ELEMENT IS911B-RELATED"/>
    <property type="match status" value="1"/>
</dbReference>
<evidence type="ECO:0000313" key="5">
    <source>
        <dbReference type="Proteomes" id="UP000676649"/>
    </source>
</evidence>
<protein>
    <submittedName>
        <fullName evidence="4">IS3 family transposase</fullName>
    </submittedName>
</protein>
<dbReference type="GO" id="GO:0004803">
    <property type="term" value="F:transposase activity"/>
    <property type="evidence" value="ECO:0007669"/>
    <property type="project" value="InterPro"/>
</dbReference>
<dbReference type="Pfam" id="PF13276">
    <property type="entry name" value="HTH_21"/>
    <property type="match status" value="1"/>
</dbReference>
<dbReference type="InterPro" id="IPR001584">
    <property type="entry name" value="Integrase_cat-core"/>
</dbReference>
<evidence type="ECO:0000259" key="3">
    <source>
        <dbReference type="PROSITE" id="PS50994"/>
    </source>
</evidence>
<dbReference type="InterPro" id="IPR048020">
    <property type="entry name" value="Transpos_IS3"/>
</dbReference>
<dbReference type="Pfam" id="PF13333">
    <property type="entry name" value="rve_2"/>
    <property type="match status" value="1"/>
</dbReference>
<dbReference type="Pfam" id="PF00665">
    <property type="entry name" value="rve"/>
    <property type="match status" value="1"/>
</dbReference>
<sequence>MSKKPRRSYDAAFKLQVVNMITTQGLSISQVCQDMRLGESMVRRWLQQFKAEQSGLPGIGKPLTPEQQRIRQLEAEVRQLKSDNDLLKKAFRLLCPGAEVTYQVIKPLQAEKAHSLKQCCRVLEVSRSGYYTSVKREQDVKPVSEVAVQLTSVFEASGRCYGSRRIRAALVNKGIPIGRYKVRSLMRQHQLRTVWKRKFVHTTDSNHPLPVYDNVLNRQFRPEAPNRAWVADITYIRTLAGWLYLAVVLDLYSRKIVGWAMAPSMPAELVCSALKMALIQRQPQPGLIVHSDRGSQYASHEYTQLIEDYGLIGSMSRKGNCWDNSVMERFFLNLKMERVWRRQYANHPEAVKDITDYIVCFYNSQRLHSGLGNVPPNVYEQEMARA</sequence>
<reference evidence="4" key="1">
    <citation type="submission" date="2021-04" db="EMBL/GenBank/DDBJ databases">
        <title>Draft genome sequence data of methanotrophic Methylovulum sp. strain S1L and Methylomonas sp. strain S2AM isolated from boreal lake water columns.</title>
        <authorList>
            <person name="Rissanen A.J."/>
            <person name="Mangayil R."/>
            <person name="Svenning M.M."/>
            <person name="Khanongnuch R."/>
        </authorList>
    </citation>
    <scope>NUCLEOTIDE SEQUENCE</scope>
    <source>
        <strain evidence="4">S2AM</strain>
    </source>
</reference>
<dbReference type="SUPFAM" id="SSF53098">
    <property type="entry name" value="Ribonuclease H-like"/>
    <property type="match status" value="1"/>
</dbReference>
<dbReference type="Gene3D" id="1.10.10.60">
    <property type="entry name" value="Homeodomain-like"/>
    <property type="match status" value="1"/>
</dbReference>
<dbReference type="RefSeq" id="WP_215583523.1">
    <property type="nucleotide sequence ID" value="NZ_CP073754.1"/>
</dbReference>
<evidence type="ECO:0000313" key="4">
    <source>
        <dbReference type="EMBL" id="QWF71741.1"/>
    </source>
</evidence>
<dbReference type="InterPro" id="IPR009057">
    <property type="entry name" value="Homeodomain-like_sf"/>
</dbReference>